<dbReference type="RefSeq" id="WP_382372886.1">
    <property type="nucleotide sequence ID" value="NZ_JBHLWA010000008.1"/>
</dbReference>
<keyword evidence="2" id="KW-1185">Reference proteome</keyword>
<evidence type="ECO:0000313" key="2">
    <source>
        <dbReference type="Proteomes" id="UP001589769"/>
    </source>
</evidence>
<organism evidence="1 2">
    <name type="scientific">Gallibacterium melopsittaci</name>
    <dbReference type="NCBI Taxonomy" id="516063"/>
    <lineage>
        <taxon>Bacteria</taxon>
        <taxon>Pseudomonadati</taxon>
        <taxon>Pseudomonadota</taxon>
        <taxon>Gammaproteobacteria</taxon>
        <taxon>Pasteurellales</taxon>
        <taxon>Pasteurellaceae</taxon>
        <taxon>Gallibacterium</taxon>
    </lineage>
</organism>
<accession>A0ABV6HTU0</accession>
<gene>
    <name evidence="1" type="ORF">ACFFHT_01750</name>
</gene>
<evidence type="ECO:0000313" key="1">
    <source>
        <dbReference type="EMBL" id="MFC0322292.1"/>
    </source>
</evidence>
<dbReference type="EMBL" id="JBHLWA010000008">
    <property type="protein sequence ID" value="MFC0322292.1"/>
    <property type="molecule type" value="Genomic_DNA"/>
</dbReference>
<sequence length="48" mass="5420">MIQYLIVLVLFIAAITYLVHNFKQKRAKGSTCGDCCRCGTQTKQKSCH</sequence>
<reference evidence="1 2" key="1">
    <citation type="submission" date="2024-09" db="EMBL/GenBank/DDBJ databases">
        <authorList>
            <person name="Sun Q."/>
            <person name="Mori K."/>
        </authorList>
    </citation>
    <scope>NUCLEOTIDE SEQUENCE [LARGE SCALE GENOMIC DNA]</scope>
    <source>
        <strain evidence="1 2">CCM 7538</strain>
    </source>
</reference>
<comment type="caution">
    <text evidence="1">The sequence shown here is derived from an EMBL/GenBank/DDBJ whole genome shotgun (WGS) entry which is preliminary data.</text>
</comment>
<dbReference type="Proteomes" id="UP001589769">
    <property type="component" value="Unassembled WGS sequence"/>
</dbReference>
<protein>
    <submittedName>
        <fullName evidence="1">FeoB-associated Cys-rich membrane protein</fullName>
    </submittedName>
</protein>
<name>A0ABV6HTU0_9PAST</name>
<proteinExistence type="predicted"/>
<dbReference type="Pfam" id="PF12669">
    <property type="entry name" value="FeoB_associated"/>
    <property type="match status" value="1"/>
</dbReference>